<reference evidence="2" key="1">
    <citation type="submission" date="2022-10" db="EMBL/GenBank/DDBJ databases">
        <title>Genome sequences of endogenous nimaviruses in decapod crustaceans.</title>
        <authorList>
            <person name="Kawato S."/>
            <person name="Nozaki R."/>
            <person name="Kondo H."/>
            <person name="Hirono I."/>
        </authorList>
    </citation>
    <scope>NUCLEOTIDE SEQUENCE</scope>
    <source>
        <strain evidence="2">Kagawa2020</strain>
    </source>
</reference>
<evidence type="ECO:0000256" key="1">
    <source>
        <dbReference type="SAM" id="MobiDB-lite"/>
    </source>
</evidence>
<dbReference type="EMBL" id="LC738873">
    <property type="protein sequence ID" value="BDT62291.1"/>
    <property type="molecule type" value="Genomic_DNA"/>
</dbReference>
<feature type="region of interest" description="Disordered" evidence="1">
    <location>
        <begin position="208"/>
        <end position="243"/>
    </location>
</feature>
<organism evidence="2">
    <name type="scientific">Penaeus semisulcatus majanivirus</name>
    <dbReference type="NCBI Taxonomy" id="2984274"/>
    <lineage>
        <taxon>Viruses</taxon>
        <taxon>Viruses incertae sedis</taxon>
        <taxon>Naldaviricetes</taxon>
        <taxon>Nimaviridae</taxon>
    </lineage>
</organism>
<protein>
    <submittedName>
        <fullName evidence="2">Wsv267-like protein</fullName>
    </submittedName>
</protein>
<feature type="compositionally biased region" description="Low complexity" evidence="1">
    <location>
        <begin position="218"/>
        <end position="229"/>
    </location>
</feature>
<proteinExistence type="predicted"/>
<accession>A0A9C7F6N8</accession>
<name>A0A9C7F6N8_9VIRU</name>
<evidence type="ECO:0000313" key="2">
    <source>
        <dbReference type="EMBL" id="BDT62291.1"/>
    </source>
</evidence>
<feature type="compositionally biased region" description="Basic and acidic residues" evidence="1">
    <location>
        <begin position="208"/>
        <end position="217"/>
    </location>
</feature>
<sequence>MDYCDRLVDSIRKFNTLILQAHYMKGSTNLAKMASLYLYREVYDAMRNVPTLSSKMPYAMMAVLKISSVDVKQFVGLHSSKNFYLKRLRSGKVNYSGTPHDEHFTRVMRCLERWFDKKLRDSCPTCGMDTGERLFGYSNELDIGLSLSFPITVDASGSSSSANSRTVDFRMVYMAGYSEKSRGIISFPIISAPSLEWCAVDDGHGDDDNKNKDDDCSSKSSSSKSSSIVRNDDSTSSDSGIHDDSVKHEHAFSKVCCLLHYLWTREITGEMLNSNSCFVRLLSINPSRAHVDNIQNKRYFIIKNTYKNIGYNYSSRSSSNIINNSKSVYVQEFAGNAKVILLL</sequence>